<evidence type="ECO:0000256" key="1">
    <source>
        <dbReference type="ARBA" id="ARBA00009437"/>
    </source>
</evidence>
<dbReference type="Pfam" id="PF03466">
    <property type="entry name" value="LysR_substrate"/>
    <property type="match status" value="1"/>
</dbReference>
<dbReference type="EMBL" id="FNNE01000009">
    <property type="protein sequence ID" value="SDX40472.1"/>
    <property type="molecule type" value="Genomic_DNA"/>
</dbReference>
<dbReference type="InterPro" id="IPR036390">
    <property type="entry name" value="WH_DNA-bd_sf"/>
</dbReference>
<evidence type="ECO:0000313" key="7">
    <source>
        <dbReference type="EMBL" id="SDX40472.1"/>
    </source>
</evidence>
<evidence type="ECO:0000256" key="2">
    <source>
        <dbReference type="ARBA" id="ARBA00023015"/>
    </source>
</evidence>
<evidence type="ECO:0000256" key="5">
    <source>
        <dbReference type="ARBA" id="ARBA00023163"/>
    </source>
</evidence>
<dbReference type="InterPro" id="IPR036388">
    <property type="entry name" value="WH-like_DNA-bd_sf"/>
</dbReference>
<keyword evidence="8" id="KW-1185">Reference proteome</keyword>
<dbReference type="GO" id="GO:0003677">
    <property type="term" value="F:DNA binding"/>
    <property type="evidence" value="ECO:0007669"/>
    <property type="project" value="UniProtKB-KW"/>
</dbReference>
<accession>A0A1H3BEU5</accession>
<protein>
    <submittedName>
        <fullName evidence="7">Transcriptional regulator, LysR family</fullName>
    </submittedName>
</protein>
<sequence>MTHHPAYQCISLVLERPIESRDGMIGRLYRLFGASARKRWPTVFACTIRMGENSTTYLQWPPDTMDIKQLRFLLALDQTRHFGKAAERCHVTQPTLSMRIRNLEEELDLTLVNRGQRFEGFTDAGERILAWARTLLNAHDGLKAEAASCRGQLVGRLRLGTVPLSSINPMALIRPLRDKHPELHFQLVSMSSEKVIDSLSRNQIDLGLCYLDNFDARHFDVLELAPTRMGLLHDLRYHSFEQHELSWEDVSEVPLGMLNEGMHYQQSIALNFRSRGLEPDALLESDSAFELLQAVNAGICCAIMPLDNGVETLNDHLRLIPIREGHTNAAMGLLMRKTEPRSPLAETCFEEAKSVFANDNECTNRG</sequence>
<keyword evidence="4" id="KW-0010">Activator</keyword>
<name>A0A1H3BEU5_9GAMM</name>
<dbReference type="FunFam" id="1.10.10.10:FF:000001">
    <property type="entry name" value="LysR family transcriptional regulator"/>
    <property type="match status" value="1"/>
</dbReference>
<gene>
    <name evidence="7" type="ORF">SAMN04487960_1096</name>
</gene>
<dbReference type="PRINTS" id="PR00039">
    <property type="entry name" value="HTHLYSR"/>
</dbReference>
<dbReference type="SUPFAM" id="SSF46785">
    <property type="entry name" value="Winged helix' DNA-binding domain"/>
    <property type="match status" value="1"/>
</dbReference>
<evidence type="ECO:0000259" key="6">
    <source>
        <dbReference type="PROSITE" id="PS50931"/>
    </source>
</evidence>
<dbReference type="PANTHER" id="PTHR30293">
    <property type="entry name" value="TRANSCRIPTIONAL REGULATORY PROTEIN NAC-RELATED"/>
    <property type="match status" value="1"/>
</dbReference>
<dbReference type="PROSITE" id="PS50931">
    <property type="entry name" value="HTH_LYSR"/>
    <property type="match status" value="1"/>
</dbReference>
<feature type="domain" description="HTH lysR-type" evidence="6">
    <location>
        <begin position="65"/>
        <end position="122"/>
    </location>
</feature>
<dbReference type="Gene3D" id="3.40.190.290">
    <property type="match status" value="1"/>
</dbReference>
<dbReference type="AlphaFoldDB" id="A0A1H3BEU5"/>
<dbReference type="PANTHER" id="PTHR30293:SF0">
    <property type="entry name" value="NITROGEN ASSIMILATION REGULATORY PROTEIN NAC"/>
    <property type="match status" value="1"/>
</dbReference>
<dbReference type="Proteomes" id="UP000199675">
    <property type="component" value="Unassembled WGS sequence"/>
</dbReference>
<evidence type="ECO:0000256" key="3">
    <source>
        <dbReference type="ARBA" id="ARBA00023125"/>
    </source>
</evidence>
<dbReference type="InterPro" id="IPR005119">
    <property type="entry name" value="LysR_subst-bd"/>
</dbReference>
<dbReference type="STRING" id="488533.SAMN04487960_1096"/>
<evidence type="ECO:0000313" key="8">
    <source>
        <dbReference type="Proteomes" id="UP000199675"/>
    </source>
</evidence>
<keyword evidence="2" id="KW-0805">Transcription regulation</keyword>
<dbReference type="SUPFAM" id="SSF53850">
    <property type="entry name" value="Periplasmic binding protein-like II"/>
    <property type="match status" value="1"/>
</dbReference>
<dbReference type="CDD" id="cd05466">
    <property type="entry name" value="PBP2_LTTR_substrate"/>
    <property type="match status" value="1"/>
</dbReference>
<dbReference type="GO" id="GO:2000142">
    <property type="term" value="P:regulation of DNA-templated transcription initiation"/>
    <property type="evidence" value="ECO:0007669"/>
    <property type="project" value="TreeGrafter"/>
</dbReference>
<dbReference type="InterPro" id="IPR000847">
    <property type="entry name" value="LysR_HTH_N"/>
</dbReference>
<proteinExistence type="inferred from homology"/>
<comment type="similarity">
    <text evidence="1">Belongs to the LysR transcriptional regulatory family.</text>
</comment>
<evidence type="ECO:0000256" key="4">
    <source>
        <dbReference type="ARBA" id="ARBA00023159"/>
    </source>
</evidence>
<dbReference type="GO" id="GO:0003700">
    <property type="term" value="F:DNA-binding transcription factor activity"/>
    <property type="evidence" value="ECO:0007669"/>
    <property type="project" value="InterPro"/>
</dbReference>
<keyword evidence="3" id="KW-0238">DNA-binding</keyword>
<dbReference type="Gene3D" id="1.10.10.10">
    <property type="entry name" value="Winged helix-like DNA-binding domain superfamily/Winged helix DNA-binding domain"/>
    <property type="match status" value="1"/>
</dbReference>
<keyword evidence="5" id="KW-0804">Transcription</keyword>
<dbReference type="Pfam" id="PF00126">
    <property type="entry name" value="HTH_1"/>
    <property type="match status" value="1"/>
</dbReference>
<reference evidence="7 8" key="1">
    <citation type="submission" date="2016-10" db="EMBL/GenBank/DDBJ databases">
        <authorList>
            <person name="de Groot N.N."/>
        </authorList>
    </citation>
    <scope>NUCLEOTIDE SEQUENCE [LARGE SCALE GENOMIC DNA]</scope>
    <source>
        <strain evidence="7 8">CGMCC 1.7059</strain>
    </source>
</reference>
<organism evidence="7 8">
    <name type="scientific">Marinobacter mobilis</name>
    <dbReference type="NCBI Taxonomy" id="488533"/>
    <lineage>
        <taxon>Bacteria</taxon>
        <taxon>Pseudomonadati</taxon>
        <taxon>Pseudomonadota</taxon>
        <taxon>Gammaproteobacteria</taxon>
        <taxon>Pseudomonadales</taxon>
        <taxon>Marinobacteraceae</taxon>
        <taxon>Marinobacter</taxon>
    </lineage>
</organism>